<reference evidence="7 8" key="1">
    <citation type="submission" date="2015-10" db="EMBL/GenBank/DDBJ databases">
        <title>Genomic differences between typical nodule nitrogen-fixing rhizobial strains and those coming from bean seeds.</title>
        <authorList>
            <person name="Peralta H."/>
            <person name="Aguilar-Vera A."/>
            <person name="Diaz R."/>
            <person name="Mora Y."/>
            <person name="Martinez-Batallar G."/>
            <person name="Salazar E."/>
            <person name="Vargas-Lagunas C."/>
            <person name="Encarnacion S."/>
            <person name="Girard L."/>
            <person name="Mora J."/>
        </authorList>
    </citation>
    <scope>NUCLEOTIDE SEQUENCE [LARGE SCALE GENOMIC DNA]</scope>
    <source>
        <strain evidence="7 8">CFNEI 73</strain>
    </source>
</reference>
<name>A0A1L3LKF7_9HYPH</name>
<feature type="domain" description="Exopolyphosphatase C-terminal" evidence="6">
    <location>
        <begin position="324"/>
        <end position="511"/>
    </location>
</feature>
<gene>
    <name evidence="7" type="ORF">SAMCFNEI73_Ch1250</name>
</gene>
<evidence type="ECO:0000313" key="7">
    <source>
        <dbReference type="EMBL" id="APG90564.1"/>
    </source>
</evidence>
<dbReference type="Gene3D" id="3.30.420.150">
    <property type="entry name" value="Exopolyphosphatase. Domain 2"/>
    <property type="match status" value="1"/>
</dbReference>
<dbReference type="STRING" id="194963.SAMCFNEI73_Ch1250"/>
<protein>
    <recommendedName>
        <fullName evidence="2">exopolyphosphatase</fullName>
        <ecNumber evidence="2">3.6.1.11</ecNumber>
    </recommendedName>
</protein>
<dbReference type="CDD" id="cd24052">
    <property type="entry name" value="ASKHA_NBD_HpPPX-GppA-like"/>
    <property type="match status" value="1"/>
</dbReference>
<dbReference type="GO" id="GO:0004309">
    <property type="term" value="F:exopolyphosphatase activity"/>
    <property type="evidence" value="ECO:0007669"/>
    <property type="project" value="UniProtKB-EC"/>
</dbReference>
<dbReference type="EMBL" id="CP013107">
    <property type="protein sequence ID" value="APG90564.1"/>
    <property type="molecule type" value="Genomic_DNA"/>
</dbReference>
<accession>A0A1L3LKF7</accession>
<comment type="catalytic activity">
    <reaction evidence="4">
        <text>[phosphate](n) + H2O = [phosphate](n-1) + phosphate + H(+)</text>
        <dbReference type="Rhea" id="RHEA:21528"/>
        <dbReference type="Rhea" id="RHEA-COMP:9859"/>
        <dbReference type="Rhea" id="RHEA-COMP:14279"/>
        <dbReference type="ChEBI" id="CHEBI:15377"/>
        <dbReference type="ChEBI" id="CHEBI:15378"/>
        <dbReference type="ChEBI" id="CHEBI:16838"/>
        <dbReference type="ChEBI" id="CHEBI:43474"/>
        <dbReference type="EC" id="3.6.1.11"/>
    </reaction>
</comment>
<proteinExistence type="inferred from homology"/>
<comment type="similarity">
    <text evidence="1">Belongs to the GppA/Ppx family.</text>
</comment>
<evidence type="ECO:0000256" key="3">
    <source>
        <dbReference type="ARBA" id="ARBA00022801"/>
    </source>
</evidence>
<keyword evidence="3 7" id="KW-0378">Hydrolase</keyword>
<evidence type="ECO:0000256" key="4">
    <source>
        <dbReference type="ARBA" id="ARBA00047607"/>
    </source>
</evidence>
<dbReference type="PANTHER" id="PTHR30005">
    <property type="entry name" value="EXOPOLYPHOSPHATASE"/>
    <property type="match status" value="1"/>
</dbReference>
<keyword evidence="8" id="KW-1185">Reference proteome</keyword>
<dbReference type="InterPro" id="IPR022371">
    <property type="entry name" value="Exopolyphosphatase"/>
</dbReference>
<dbReference type="Proteomes" id="UP000182306">
    <property type="component" value="Chromosome"/>
</dbReference>
<organism evidence="7 8">
    <name type="scientific">Sinorhizobium americanum</name>
    <dbReference type="NCBI Taxonomy" id="194963"/>
    <lineage>
        <taxon>Bacteria</taxon>
        <taxon>Pseudomonadati</taxon>
        <taxon>Pseudomonadota</taxon>
        <taxon>Alphaproteobacteria</taxon>
        <taxon>Hyphomicrobiales</taxon>
        <taxon>Rhizobiaceae</taxon>
        <taxon>Sinorhizobium/Ensifer group</taxon>
        <taxon>Sinorhizobium</taxon>
    </lineage>
</organism>
<dbReference type="Gene3D" id="3.30.420.40">
    <property type="match status" value="1"/>
</dbReference>
<feature type="domain" description="Ppx/GppA phosphatase N-terminal" evidence="5">
    <location>
        <begin position="39"/>
        <end position="315"/>
    </location>
</feature>
<dbReference type="SUPFAM" id="SSF109604">
    <property type="entry name" value="HD-domain/PDEase-like"/>
    <property type="match status" value="1"/>
</dbReference>
<dbReference type="Pfam" id="PF21697">
    <property type="entry name" value="Ppx_C"/>
    <property type="match status" value="1"/>
</dbReference>
<dbReference type="Gene3D" id="1.10.3210.10">
    <property type="entry name" value="Hypothetical protein af1432"/>
    <property type="match status" value="1"/>
</dbReference>
<dbReference type="GO" id="GO:0006793">
    <property type="term" value="P:phosphorus metabolic process"/>
    <property type="evidence" value="ECO:0007669"/>
    <property type="project" value="InterPro"/>
</dbReference>
<evidence type="ECO:0000256" key="2">
    <source>
        <dbReference type="ARBA" id="ARBA00012451"/>
    </source>
</evidence>
<dbReference type="InterPro" id="IPR003695">
    <property type="entry name" value="Ppx_GppA_N"/>
</dbReference>
<evidence type="ECO:0000313" key="8">
    <source>
        <dbReference type="Proteomes" id="UP000182306"/>
    </source>
</evidence>
<dbReference type="InterPro" id="IPR043129">
    <property type="entry name" value="ATPase_NBD"/>
</dbReference>
<dbReference type="AlphaFoldDB" id="A0A1L3LKF7"/>
<dbReference type="SUPFAM" id="SSF53067">
    <property type="entry name" value="Actin-like ATPase domain"/>
    <property type="match status" value="2"/>
</dbReference>
<dbReference type="EC" id="3.6.1.11" evidence="2"/>
<dbReference type="KEGG" id="same:SAMCFNEI73_Ch1250"/>
<evidence type="ECO:0000259" key="6">
    <source>
        <dbReference type="Pfam" id="PF21697"/>
    </source>
</evidence>
<evidence type="ECO:0000259" key="5">
    <source>
        <dbReference type="Pfam" id="PF02541"/>
    </source>
</evidence>
<dbReference type="Pfam" id="PF02541">
    <property type="entry name" value="Ppx-GppA"/>
    <property type="match status" value="1"/>
</dbReference>
<dbReference type="InterPro" id="IPR048951">
    <property type="entry name" value="Ppx_C"/>
</dbReference>
<dbReference type="InterPro" id="IPR050273">
    <property type="entry name" value="GppA/Ppx_hydrolase"/>
</dbReference>
<sequence>MAQVNWNRMVESEAQGRLPGIRPVSVVDIGSNSIRLVVYEGLSRAPTMLFNEKVMCGLGKGIDATGRMEEESVQRALKALHRFRALSDQARATKMYVLATAAAREASNGAAFIEKAEAILDQKVRILTGEEEAYYSAMGVVSGYHDPDGIVGDLGGGSLELVEVEGRRIGNGITLPLGGIRLFEHSNGSLSRARTWVRKFMKGADVLGRGTGRTFYAVGGTWRAIAKLQMEMRDYPLHMMQGYEISYDEAMAILAEVIEPKSLKPSAFATISKSRRSLLPFGSVTMQEAISIMKPERISFSALGVREGYLYSLLSDEERLQDPLLTAADEIAILRARSPEHARELAEWTGRMVPHFGIEETEEERRYREAACLLADISWRAHPDYRGLQALNIIAHSAFTGITHAGRAYIALANYYRFEGLNDDGATSPLAGITTPRLLELAKLLGGLLRVAYLFSASMPGVARHLTLRPSTRPEVDLEFVVPAAYLDFEGERLDGRLQQLSRLTGKKLAFHFES</sequence>
<dbReference type="NCBIfam" id="TIGR03706">
    <property type="entry name" value="exo_poly_only"/>
    <property type="match status" value="1"/>
</dbReference>
<evidence type="ECO:0000256" key="1">
    <source>
        <dbReference type="ARBA" id="ARBA00007125"/>
    </source>
</evidence>
<dbReference type="PANTHER" id="PTHR30005:SF0">
    <property type="entry name" value="RETROGRADE REGULATION PROTEIN 2"/>
    <property type="match status" value="1"/>
</dbReference>